<keyword evidence="3" id="KW-0255">Endonuclease</keyword>
<keyword evidence="3" id="KW-0540">Nuclease</keyword>
<dbReference type="InterPro" id="IPR005135">
    <property type="entry name" value="Endo/exonuclease/phosphatase"/>
</dbReference>
<dbReference type="InterPro" id="IPR036691">
    <property type="entry name" value="Endo/exonu/phosph_ase_sf"/>
</dbReference>
<dbReference type="Gene3D" id="3.60.10.10">
    <property type="entry name" value="Endonuclease/exonuclease/phosphatase"/>
    <property type="match status" value="1"/>
</dbReference>
<dbReference type="Proteomes" id="UP001150001">
    <property type="component" value="Unassembled WGS sequence"/>
</dbReference>
<dbReference type="EMBL" id="JAPFIT010000012">
    <property type="protein sequence ID" value="MDC5740267.1"/>
    <property type="molecule type" value="Genomic_DNA"/>
</dbReference>
<proteinExistence type="predicted"/>
<dbReference type="EMBL" id="LUAX01000007">
    <property type="protein sequence ID" value="OAM97089.1"/>
    <property type="molecule type" value="Genomic_DNA"/>
</dbReference>
<protein>
    <submittedName>
        <fullName evidence="3">Endonuclease/exonuclease/phosphatase family protein</fullName>
    </submittedName>
</protein>
<keyword evidence="1" id="KW-0732">Signal</keyword>
<feature type="chain" id="PRO_5044550442" evidence="1">
    <location>
        <begin position="22"/>
        <end position="287"/>
    </location>
</feature>
<comment type="caution">
    <text evidence="4">The sequence shown here is derived from an EMBL/GenBank/DDBJ whole genome shotgun (WGS) entry which is preliminary data.</text>
</comment>
<dbReference type="GeneID" id="78077247"/>
<keyword evidence="3" id="KW-0378">Hydrolase</keyword>
<dbReference type="PANTHER" id="PTHR14859">
    <property type="entry name" value="CALCOFLUOR WHITE HYPERSENSITIVE PROTEIN PRECURSOR"/>
    <property type="match status" value="1"/>
</dbReference>
<evidence type="ECO:0000313" key="6">
    <source>
        <dbReference type="Proteomes" id="UP001150001"/>
    </source>
</evidence>
<organism evidence="4 5">
    <name type="scientific">Vibrio europaeus</name>
    <dbReference type="NCBI Taxonomy" id="300876"/>
    <lineage>
        <taxon>Bacteria</taxon>
        <taxon>Pseudomonadati</taxon>
        <taxon>Pseudomonadota</taxon>
        <taxon>Gammaproteobacteria</taxon>
        <taxon>Vibrionales</taxon>
        <taxon>Vibrionaceae</taxon>
        <taxon>Vibrio</taxon>
        <taxon>Vibrio oreintalis group</taxon>
    </lineage>
</organism>
<dbReference type="SUPFAM" id="SSF56219">
    <property type="entry name" value="DNase I-like"/>
    <property type="match status" value="1"/>
</dbReference>
<dbReference type="RefSeq" id="WP_069668299.1">
    <property type="nucleotide sequence ID" value="NZ_JAPFIM010000015.1"/>
</dbReference>
<accession>A0A178J653</accession>
<evidence type="ECO:0000313" key="5">
    <source>
        <dbReference type="Proteomes" id="UP000094761"/>
    </source>
</evidence>
<dbReference type="InterPro" id="IPR051916">
    <property type="entry name" value="GPI-anchor_lipid_remodeler"/>
</dbReference>
<feature type="signal peptide" evidence="1">
    <location>
        <begin position="1"/>
        <end position="21"/>
    </location>
</feature>
<evidence type="ECO:0000313" key="4">
    <source>
        <dbReference type="EMBL" id="OAM97089.1"/>
    </source>
</evidence>
<sequence length="287" mass="31976">MKLTSIAAVIGFIVLSSSTLASDRLIDGPADTDSIRVGSYNIMASRMGSTDAIVEAIRKMNVDIIGLQEVDNMTGRSGKNFSKEGSNPVNQAEYIANKLGMNYYFCKAIDHDGGEYGTAVLSKYDLKLNKRMELPNIKGAEQRAACAVEVDLPNYPAPVMLVTTHLDFTTQPLRAEQVRTLQTKFSSWQFKNALPIIVGDLNLPPQSTEYLDLTAWFNDTDKELKYTAPSWNPDRKIDYILTSNAQKWDIKDVYIPKPSDRATPESKPYASVSDHLPLLVEMKLTEQ</sequence>
<evidence type="ECO:0000259" key="2">
    <source>
        <dbReference type="Pfam" id="PF03372"/>
    </source>
</evidence>
<dbReference type="AlphaFoldDB" id="A0A178J653"/>
<evidence type="ECO:0000256" key="1">
    <source>
        <dbReference type="SAM" id="SignalP"/>
    </source>
</evidence>
<dbReference type="Proteomes" id="UP000094761">
    <property type="component" value="Unassembled WGS sequence"/>
</dbReference>
<dbReference type="OrthoDB" id="9793162at2"/>
<name>A0A178J653_9VIBR</name>
<dbReference type="GO" id="GO:0006506">
    <property type="term" value="P:GPI anchor biosynthetic process"/>
    <property type="evidence" value="ECO:0007669"/>
    <property type="project" value="TreeGrafter"/>
</dbReference>
<evidence type="ECO:0000313" key="3">
    <source>
        <dbReference type="EMBL" id="MDC5740267.1"/>
    </source>
</evidence>
<dbReference type="GO" id="GO:0016020">
    <property type="term" value="C:membrane"/>
    <property type="evidence" value="ECO:0007669"/>
    <property type="project" value="GOC"/>
</dbReference>
<dbReference type="GO" id="GO:0004519">
    <property type="term" value="F:endonuclease activity"/>
    <property type="evidence" value="ECO:0007669"/>
    <property type="project" value="UniProtKB-KW"/>
</dbReference>
<dbReference type="Pfam" id="PF03372">
    <property type="entry name" value="Exo_endo_phos"/>
    <property type="match status" value="1"/>
</dbReference>
<gene>
    <name evidence="4" type="ORF">AZ468_16150</name>
    <name evidence="3" type="ORF">OPW20_09315</name>
</gene>
<keyword evidence="6" id="KW-1185">Reference proteome</keyword>
<dbReference type="PANTHER" id="PTHR14859:SF15">
    <property type="entry name" value="ENDONUCLEASE_EXONUCLEASE_PHOSPHATASE DOMAIN-CONTAINING PROTEIN"/>
    <property type="match status" value="1"/>
</dbReference>
<feature type="domain" description="Endonuclease/exonuclease/phosphatase" evidence="2">
    <location>
        <begin position="39"/>
        <end position="275"/>
    </location>
</feature>
<reference evidence="3" key="2">
    <citation type="submission" date="2022-11" db="EMBL/GenBank/DDBJ databases">
        <title>Role of the vibriolysin VemA secreted by the emergent pathogen Vibrio europaeus in the colonization of Manila clam mucus.</title>
        <authorList>
            <person name="Martinez C."/>
            <person name="Rodriguez S."/>
            <person name="Vences A."/>
            <person name="Barja J.L."/>
            <person name="Toranzo A.E."/>
            <person name="Dubert J."/>
        </authorList>
    </citation>
    <scope>NUCLEOTIDE SEQUENCE</scope>
    <source>
        <strain evidence="3">3454</strain>
    </source>
</reference>
<reference evidence="4 5" key="1">
    <citation type="submission" date="2016-03" db="EMBL/GenBank/DDBJ databases">
        <title>Draft genome sequence of the Vibrio tubiashii subs. europaeus.</title>
        <authorList>
            <person name="Spinard E."/>
            <person name="Dubert J."/>
            <person name="Nelson D.R."/>
            <person name="Barja J.L."/>
        </authorList>
    </citation>
    <scope>NUCLEOTIDE SEQUENCE [LARGE SCALE GENOMIC DNA]</scope>
    <source>
        <strain evidence="5">PP-638</strain>
        <strain evidence="4">PP2-638</strain>
    </source>
</reference>